<dbReference type="AlphaFoldDB" id="A0A8H5LUB0"/>
<evidence type="ECO:0000313" key="1">
    <source>
        <dbReference type="EMBL" id="KAF5370325.1"/>
    </source>
</evidence>
<name>A0A8H5LUB0_9AGAR</name>
<organism evidence="1 2">
    <name type="scientific">Tetrapyrgos nigripes</name>
    <dbReference type="NCBI Taxonomy" id="182062"/>
    <lineage>
        <taxon>Eukaryota</taxon>
        <taxon>Fungi</taxon>
        <taxon>Dikarya</taxon>
        <taxon>Basidiomycota</taxon>
        <taxon>Agaricomycotina</taxon>
        <taxon>Agaricomycetes</taxon>
        <taxon>Agaricomycetidae</taxon>
        <taxon>Agaricales</taxon>
        <taxon>Marasmiineae</taxon>
        <taxon>Marasmiaceae</taxon>
        <taxon>Tetrapyrgos</taxon>
    </lineage>
</organism>
<keyword evidence="2" id="KW-1185">Reference proteome</keyword>
<reference evidence="1 2" key="1">
    <citation type="journal article" date="2020" name="ISME J.">
        <title>Uncovering the hidden diversity of litter-decomposition mechanisms in mushroom-forming fungi.</title>
        <authorList>
            <person name="Floudas D."/>
            <person name="Bentzer J."/>
            <person name="Ahren D."/>
            <person name="Johansson T."/>
            <person name="Persson P."/>
            <person name="Tunlid A."/>
        </authorList>
    </citation>
    <scope>NUCLEOTIDE SEQUENCE [LARGE SCALE GENOMIC DNA]</scope>
    <source>
        <strain evidence="1 2">CBS 291.85</strain>
    </source>
</reference>
<gene>
    <name evidence="1" type="ORF">D9758_006993</name>
</gene>
<evidence type="ECO:0000313" key="2">
    <source>
        <dbReference type="Proteomes" id="UP000559256"/>
    </source>
</evidence>
<protein>
    <submittedName>
        <fullName evidence="1">Uncharacterized protein</fullName>
    </submittedName>
</protein>
<accession>A0A8H5LUB0</accession>
<proteinExistence type="predicted"/>
<comment type="caution">
    <text evidence="1">The sequence shown here is derived from an EMBL/GenBank/DDBJ whole genome shotgun (WGS) entry which is preliminary data.</text>
</comment>
<dbReference type="Proteomes" id="UP000559256">
    <property type="component" value="Unassembled WGS sequence"/>
</dbReference>
<dbReference type="EMBL" id="JAACJM010000011">
    <property type="protein sequence ID" value="KAF5370325.1"/>
    <property type="molecule type" value="Genomic_DNA"/>
</dbReference>
<sequence>MAGYNLTGLRGTTWRKLGDHHSILLLANGSRRTVGVLARPARIFAATRPSVFYWARHHTSAYASAPTSTSIPNFTTASIPLSPCATKMVSAQLGSAFSHTITKRGRLTLSLRYFILQSPHLQTRADVLVVLLICAPILRELFRLAQNSHRRLRSLLPSQRLKSWRRFGRRSRGRRLERTNDVEEILEGYEFDLDVLVLRWCYQCQGCHLPPTTLSVPMLKEMGRVTKTMSPENLILPLQSAPAFTDPFFSPLHPTTWAQNDAGQAVAFANTNADRSIVVPPSFYPLGRRPSNPMVFVDSGACSSLSQDQSTGCPTLLLSRIPSWSGPGRNWEVVGIEDRCLVNSSCCPRLPPPHVLSSRSTPAGPFSEVVLATPVAPATSWTVEPGRARAGFDEVQGTRSSAVGRFSHSEEGPVSSSTQSFDVDVDVDGMERADGDGIMSISATNRHDLAFTIGGGGSPGVTVTVSAMRAPGLALLFVLEAEADLKKIMEEDEE</sequence>